<accession>A0A8J6QH11</accession>
<feature type="domain" description="CHRD" evidence="2">
    <location>
        <begin position="56"/>
        <end position="187"/>
    </location>
</feature>
<keyword evidence="1" id="KW-0732">Signal</keyword>
<name>A0A8J6QH11_9FLAO</name>
<reference evidence="3" key="1">
    <citation type="journal article" date="2013" name="Int. J. Syst. Evol. Microbiol.">
        <title>Aestuariibaculum suncheonense gen. nov., sp. nov., a marine bacterium of the family Flavobacteriaceae isolated from a tidal flat and emended descriptions of the genera Gaetbulibacter and Tamlana.</title>
        <authorList>
            <person name="Jeong S.H."/>
            <person name="Park M.S."/>
            <person name="Jin H.M."/>
            <person name="Lee K."/>
            <person name="Park W."/>
            <person name="Jeon C.O."/>
        </authorList>
    </citation>
    <scope>NUCLEOTIDE SEQUENCE</scope>
    <source>
        <strain evidence="3">SC17</strain>
    </source>
</reference>
<reference evidence="3" key="2">
    <citation type="submission" date="2020-09" db="EMBL/GenBank/DDBJ databases">
        <authorList>
            <person name="Wu Z."/>
        </authorList>
    </citation>
    <scope>NUCLEOTIDE SEQUENCE</scope>
    <source>
        <strain evidence="3">SC17</strain>
    </source>
</reference>
<sequence length="187" mass="20482">MKTTNYFTKSKVLLFAMTFILYSCSNDPITISENSSISLSEINSKMTIKKHTDTSKKLHFTTTLKANNETSPNDSKAVGQAIVDINKEENMIHYKLIVANIENVTMSHFHLGEAGTNGGIVVWLYDNRNGQPSGVSNGVLAEGDIIESDITGNLSTMSELIEAIRTGLIYVNVHTQQIGSGEIRGQL</sequence>
<evidence type="ECO:0000259" key="2">
    <source>
        <dbReference type="PROSITE" id="PS50933"/>
    </source>
</evidence>
<proteinExistence type="predicted"/>
<protein>
    <submittedName>
        <fullName evidence="3">CHRD domain-containing protein</fullName>
    </submittedName>
</protein>
<dbReference type="PROSITE" id="PS50933">
    <property type="entry name" value="CHRD"/>
    <property type="match status" value="1"/>
</dbReference>
<evidence type="ECO:0000313" key="3">
    <source>
        <dbReference type="EMBL" id="MBD0836345.1"/>
    </source>
</evidence>
<dbReference type="InterPro" id="IPR010895">
    <property type="entry name" value="CHRD"/>
</dbReference>
<dbReference type="RefSeq" id="WP_188216841.1">
    <property type="nucleotide sequence ID" value="NZ_BAABGH010000002.1"/>
</dbReference>
<dbReference type="PROSITE" id="PS51257">
    <property type="entry name" value="PROKAR_LIPOPROTEIN"/>
    <property type="match status" value="1"/>
</dbReference>
<keyword evidence="4" id="KW-1185">Reference proteome</keyword>
<evidence type="ECO:0000313" key="4">
    <source>
        <dbReference type="Proteomes" id="UP000602057"/>
    </source>
</evidence>
<dbReference type="Proteomes" id="UP000602057">
    <property type="component" value="Unassembled WGS sequence"/>
</dbReference>
<dbReference type="AlphaFoldDB" id="A0A8J6QH11"/>
<feature type="chain" id="PRO_5035200877" evidence="1">
    <location>
        <begin position="26"/>
        <end position="187"/>
    </location>
</feature>
<dbReference type="Pfam" id="PF07452">
    <property type="entry name" value="CHRD"/>
    <property type="match status" value="1"/>
</dbReference>
<feature type="signal peptide" evidence="1">
    <location>
        <begin position="1"/>
        <end position="25"/>
    </location>
</feature>
<gene>
    <name evidence="3" type="ORF">ICJ84_12960</name>
</gene>
<organism evidence="3 4">
    <name type="scientific">Aestuariibaculum suncheonense</name>
    <dbReference type="NCBI Taxonomy" id="1028745"/>
    <lineage>
        <taxon>Bacteria</taxon>
        <taxon>Pseudomonadati</taxon>
        <taxon>Bacteroidota</taxon>
        <taxon>Flavobacteriia</taxon>
        <taxon>Flavobacteriales</taxon>
        <taxon>Flavobacteriaceae</taxon>
    </lineage>
</organism>
<comment type="caution">
    <text evidence="3">The sequence shown here is derived from an EMBL/GenBank/DDBJ whole genome shotgun (WGS) entry which is preliminary data.</text>
</comment>
<evidence type="ECO:0000256" key="1">
    <source>
        <dbReference type="SAM" id="SignalP"/>
    </source>
</evidence>
<dbReference type="EMBL" id="JACVXC010000005">
    <property type="protein sequence ID" value="MBD0836345.1"/>
    <property type="molecule type" value="Genomic_DNA"/>
</dbReference>
<dbReference type="SMART" id="SM00754">
    <property type="entry name" value="CHRD"/>
    <property type="match status" value="1"/>
</dbReference>